<protein>
    <submittedName>
        <fullName evidence="5">ABC transporter ATP-binding protein</fullName>
    </submittedName>
</protein>
<dbReference type="PANTHER" id="PTHR42855">
    <property type="entry name" value="ABC TRANSPORTER ATP-BINDING SUBUNIT"/>
    <property type="match status" value="1"/>
</dbReference>
<evidence type="ECO:0000256" key="2">
    <source>
        <dbReference type="ARBA" id="ARBA00022840"/>
    </source>
</evidence>
<dbReference type="PROSITE" id="PS50893">
    <property type="entry name" value="ABC_TRANSPORTER_2"/>
    <property type="match status" value="1"/>
</dbReference>
<organism evidence="5 6">
    <name type="scientific">Hathewaya histolytica</name>
    <name type="common">Clostridium histolyticum</name>
    <dbReference type="NCBI Taxonomy" id="1498"/>
    <lineage>
        <taxon>Bacteria</taxon>
        <taxon>Bacillati</taxon>
        <taxon>Bacillota</taxon>
        <taxon>Clostridia</taxon>
        <taxon>Eubacteriales</taxon>
        <taxon>Clostridiaceae</taxon>
        <taxon>Hathewaya</taxon>
    </lineage>
</organism>
<sequence>MLLEALNIKKMYGDRVIIDIDKIQIHDNERIGIVGKNGAGKTTLLNILTKNIKPDEGIVRNLGSIAYITQMDEGIENTKSGGEKTILKIREAFSKRAQLLFADEPTSNLDTNKISWVENEFKKYKGAIVLISHDRGLLDNLCTKIWDVEEGKLQEYRGNYSSYIHQKEERLECQKHKYEQYINEKIRLEESIKDRKERASKIKKAPSRMGNSESRLHKYKKSIKQTKLQNASKSIESRLEKLTKVEKPKEYKNVKFDILESNKIHSKIIIDTTVYSETIVRTILARLLFNGHDINKKVEILSGGERVKVAFAKIFLSDINMLVIDEPTNYLDIESIEALEDLLIDYEGTVLFVSHDRNFVKKVADKVIIIENEELKDKDKINKGIVSFAEEKEEILKLEFKISETISRLSMPSPKEDIEKLDREYKYLLNRLNEIRNKIK</sequence>
<dbReference type="PROSITE" id="PS00211">
    <property type="entry name" value="ABC_TRANSPORTER_1"/>
    <property type="match status" value="1"/>
</dbReference>
<dbReference type="InterPro" id="IPR003593">
    <property type="entry name" value="AAA+_ATPase"/>
</dbReference>
<feature type="coiled-coil region" evidence="3">
    <location>
        <begin position="164"/>
        <end position="198"/>
    </location>
</feature>
<dbReference type="CDD" id="cd03221">
    <property type="entry name" value="ABCF_EF-3"/>
    <property type="match status" value="1"/>
</dbReference>
<dbReference type="Pfam" id="PF00005">
    <property type="entry name" value="ABC_tran"/>
    <property type="match status" value="2"/>
</dbReference>
<dbReference type="InterPro" id="IPR032781">
    <property type="entry name" value="ABC_tran_Xtn"/>
</dbReference>
<evidence type="ECO:0000313" key="6">
    <source>
        <dbReference type="Proteomes" id="UP000308489"/>
    </source>
</evidence>
<dbReference type="PANTHER" id="PTHR42855:SF2">
    <property type="entry name" value="DRUG RESISTANCE ABC TRANSPORTER,ATP-BINDING PROTEIN"/>
    <property type="match status" value="1"/>
</dbReference>
<dbReference type="Gene3D" id="3.40.50.300">
    <property type="entry name" value="P-loop containing nucleotide triphosphate hydrolases"/>
    <property type="match status" value="3"/>
</dbReference>
<accession>A0A4U9R433</accession>
<dbReference type="SUPFAM" id="SSF52540">
    <property type="entry name" value="P-loop containing nucleoside triphosphate hydrolases"/>
    <property type="match status" value="2"/>
</dbReference>
<evidence type="ECO:0000313" key="5">
    <source>
        <dbReference type="EMBL" id="VTQ85378.1"/>
    </source>
</evidence>
<keyword evidence="1" id="KW-0547">Nucleotide-binding</keyword>
<dbReference type="Proteomes" id="UP000308489">
    <property type="component" value="Chromosome 1"/>
</dbReference>
<dbReference type="InterPro" id="IPR003439">
    <property type="entry name" value="ABC_transporter-like_ATP-bd"/>
</dbReference>
<evidence type="ECO:0000256" key="3">
    <source>
        <dbReference type="SAM" id="Coils"/>
    </source>
</evidence>
<name>A0A4U9R433_HATHI</name>
<dbReference type="AlphaFoldDB" id="A0A4U9R433"/>
<keyword evidence="2 5" id="KW-0067">ATP-binding</keyword>
<evidence type="ECO:0000256" key="1">
    <source>
        <dbReference type="ARBA" id="ARBA00022741"/>
    </source>
</evidence>
<dbReference type="SMART" id="SM00382">
    <property type="entry name" value="AAA"/>
    <property type="match status" value="1"/>
</dbReference>
<dbReference type="InterPro" id="IPR017871">
    <property type="entry name" value="ABC_transporter-like_CS"/>
</dbReference>
<dbReference type="RefSeq" id="WP_138209476.1">
    <property type="nucleotide sequence ID" value="NZ_CBCRUQ010000001.1"/>
</dbReference>
<dbReference type="OrthoDB" id="9801441at2"/>
<dbReference type="GO" id="GO:0005524">
    <property type="term" value="F:ATP binding"/>
    <property type="evidence" value="ECO:0007669"/>
    <property type="project" value="UniProtKB-KW"/>
</dbReference>
<feature type="domain" description="ABC transporter" evidence="4">
    <location>
        <begin position="3"/>
        <end position="397"/>
    </location>
</feature>
<evidence type="ECO:0000259" key="4">
    <source>
        <dbReference type="PROSITE" id="PS50893"/>
    </source>
</evidence>
<dbReference type="Pfam" id="PF12848">
    <property type="entry name" value="ABC_tran_Xtn"/>
    <property type="match status" value="1"/>
</dbReference>
<proteinExistence type="predicted"/>
<keyword evidence="3" id="KW-0175">Coiled coil</keyword>
<dbReference type="InterPro" id="IPR051309">
    <property type="entry name" value="ABCF_ATPase"/>
</dbReference>
<dbReference type="GO" id="GO:0016887">
    <property type="term" value="F:ATP hydrolysis activity"/>
    <property type="evidence" value="ECO:0007669"/>
    <property type="project" value="InterPro"/>
</dbReference>
<keyword evidence="6" id="KW-1185">Reference proteome</keyword>
<gene>
    <name evidence="5" type="ORF">NCTC503_00752</name>
</gene>
<dbReference type="EMBL" id="LR590481">
    <property type="protein sequence ID" value="VTQ85378.1"/>
    <property type="molecule type" value="Genomic_DNA"/>
</dbReference>
<reference evidence="5 6" key="1">
    <citation type="submission" date="2019-05" db="EMBL/GenBank/DDBJ databases">
        <authorList>
            <consortium name="Pathogen Informatics"/>
        </authorList>
    </citation>
    <scope>NUCLEOTIDE SEQUENCE [LARGE SCALE GENOMIC DNA]</scope>
    <source>
        <strain evidence="5 6">NCTC503</strain>
    </source>
</reference>
<dbReference type="KEGG" id="hhw:NCTC503_00752"/>
<dbReference type="InterPro" id="IPR027417">
    <property type="entry name" value="P-loop_NTPase"/>
</dbReference>